<dbReference type="EMBL" id="HBUF01652833">
    <property type="protein sequence ID" value="CAG6787247.1"/>
    <property type="molecule type" value="Transcribed_RNA"/>
</dbReference>
<dbReference type="EMBL" id="HBUF01268757">
    <property type="protein sequence ID" value="CAG6684729.1"/>
    <property type="molecule type" value="Transcribed_RNA"/>
</dbReference>
<protein>
    <submittedName>
        <fullName evidence="2">Uncharacterized protein</fullName>
    </submittedName>
</protein>
<proteinExistence type="predicted"/>
<keyword evidence="1" id="KW-1133">Transmembrane helix</keyword>
<name>A0A8D8TA97_9HEMI</name>
<dbReference type="EMBL" id="HBUF01268758">
    <property type="protein sequence ID" value="CAG6684730.1"/>
    <property type="molecule type" value="Transcribed_RNA"/>
</dbReference>
<dbReference type="EMBL" id="HBUF01652834">
    <property type="protein sequence ID" value="CAG6787248.1"/>
    <property type="molecule type" value="Transcribed_RNA"/>
</dbReference>
<feature type="transmembrane region" description="Helical" evidence="1">
    <location>
        <begin position="90"/>
        <end position="110"/>
    </location>
</feature>
<organism evidence="2">
    <name type="scientific">Cacopsylla melanoneura</name>
    <dbReference type="NCBI Taxonomy" id="428564"/>
    <lineage>
        <taxon>Eukaryota</taxon>
        <taxon>Metazoa</taxon>
        <taxon>Ecdysozoa</taxon>
        <taxon>Arthropoda</taxon>
        <taxon>Hexapoda</taxon>
        <taxon>Insecta</taxon>
        <taxon>Pterygota</taxon>
        <taxon>Neoptera</taxon>
        <taxon>Paraneoptera</taxon>
        <taxon>Hemiptera</taxon>
        <taxon>Sternorrhyncha</taxon>
        <taxon>Psylloidea</taxon>
        <taxon>Psyllidae</taxon>
        <taxon>Psyllinae</taxon>
        <taxon>Cacopsylla</taxon>
    </lineage>
</organism>
<keyword evidence="1" id="KW-0472">Membrane</keyword>
<reference evidence="2" key="1">
    <citation type="submission" date="2021-05" db="EMBL/GenBank/DDBJ databases">
        <authorList>
            <person name="Alioto T."/>
            <person name="Alioto T."/>
            <person name="Gomez Garrido J."/>
        </authorList>
    </citation>
    <scope>NUCLEOTIDE SEQUENCE</scope>
</reference>
<sequence length="131" mass="14710">MIFFNRIWFSTSIFFSSSFVKDILDRLLVDAVLLFEFDDFFDISEDLPELDRVQLVDFGFVFSRSFIALISSRMSNAASFLMSGILSSSFFKFGLIPLVCFVCGCLFSFGSSGLGELLLRLIILASFSIGL</sequence>
<keyword evidence="1" id="KW-0812">Transmembrane</keyword>
<evidence type="ECO:0000313" key="2">
    <source>
        <dbReference type="EMBL" id="CAG6684730.1"/>
    </source>
</evidence>
<evidence type="ECO:0000256" key="1">
    <source>
        <dbReference type="SAM" id="Phobius"/>
    </source>
</evidence>
<dbReference type="AlphaFoldDB" id="A0A8D8TA97"/>
<accession>A0A8D8TA97</accession>